<dbReference type="OrthoDB" id="504170at2759"/>
<name>A0A814XMS3_9BILA</name>
<dbReference type="InterPro" id="IPR013783">
    <property type="entry name" value="Ig-like_fold"/>
</dbReference>
<sequence length="100" mass="11547">MIKQDPITISWGPCKDDDENKLIGYIVGKHNASRNVWQRTAYNIFTYTTTGFTGNVAHRFHNGYVNVDICQFTIKYLLDESSYLIEAYCNNSEDKSLKLE</sequence>
<evidence type="ECO:0000313" key="2">
    <source>
        <dbReference type="Proteomes" id="UP000663882"/>
    </source>
</evidence>
<organism evidence="1 2">
    <name type="scientific">Rotaria sordida</name>
    <dbReference type="NCBI Taxonomy" id="392033"/>
    <lineage>
        <taxon>Eukaryota</taxon>
        <taxon>Metazoa</taxon>
        <taxon>Spiralia</taxon>
        <taxon>Gnathifera</taxon>
        <taxon>Rotifera</taxon>
        <taxon>Eurotatoria</taxon>
        <taxon>Bdelloidea</taxon>
        <taxon>Philodinida</taxon>
        <taxon>Philodinidae</taxon>
        <taxon>Rotaria</taxon>
    </lineage>
</organism>
<dbReference type="EMBL" id="CAJNOO010001944">
    <property type="protein sequence ID" value="CAF1218571.1"/>
    <property type="molecule type" value="Genomic_DNA"/>
</dbReference>
<proteinExistence type="predicted"/>
<dbReference type="InterPro" id="IPR036116">
    <property type="entry name" value="FN3_sf"/>
</dbReference>
<evidence type="ECO:0000313" key="1">
    <source>
        <dbReference type="EMBL" id="CAF1218571.1"/>
    </source>
</evidence>
<reference evidence="1" key="1">
    <citation type="submission" date="2021-02" db="EMBL/GenBank/DDBJ databases">
        <authorList>
            <person name="Nowell W R."/>
        </authorList>
    </citation>
    <scope>NUCLEOTIDE SEQUENCE</scope>
</reference>
<accession>A0A814XMS3</accession>
<dbReference type="Proteomes" id="UP000663882">
    <property type="component" value="Unassembled WGS sequence"/>
</dbReference>
<comment type="caution">
    <text evidence="1">The sequence shown here is derived from an EMBL/GenBank/DDBJ whole genome shotgun (WGS) entry which is preliminary data.</text>
</comment>
<gene>
    <name evidence="1" type="ORF">RFH988_LOCUS25516</name>
</gene>
<dbReference type="AlphaFoldDB" id="A0A814XMS3"/>
<protein>
    <submittedName>
        <fullName evidence="1">Uncharacterized protein</fullName>
    </submittedName>
</protein>
<dbReference type="SUPFAM" id="SSF49265">
    <property type="entry name" value="Fibronectin type III"/>
    <property type="match status" value="1"/>
</dbReference>
<dbReference type="Gene3D" id="2.60.40.10">
    <property type="entry name" value="Immunoglobulins"/>
    <property type="match status" value="1"/>
</dbReference>